<gene>
    <name evidence="2" type="ORF">Syun_000827</name>
</gene>
<feature type="transmembrane region" description="Helical" evidence="1">
    <location>
        <begin position="156"/>
        <end position="176"/>
    </location>
</feature>
<comment type="caution">
    <text evidence="2">The sequence shown here is derived from an EMBL/GenBank/DDBJ whole genome shotgun (WGS) entry which is preliminary data.</text>
</comment>
<proteinExistence type="predicted"/>
<organism evidence="2 3">
    <name type="scientific">Stephania yunnanensis</name>
    <dbReference type="NCBI Taxonomy" id="152371"/>
    <lineage>
        <taxon>Eukaryota</taxon>
        <taxon>Viridiplantae</taxon>
        <taxon>Streptophyta</taxon>
        <taxon>Embryophyta</taxon>
        <taxon>Tracheophyta</taxon>
        <taxon>Spermatophyta</taxon>
        <taxon>Magnoliopsida</taxon>
        <taxon>Ranunculales</taxon>
        <taxon>Menispermaceae</taxon>
        <taxon>Menispermoideae</taxon>
        <taxon>Cissampelideae</taxon>
        <taxon>Stephania</taxon>
    </lineage>
</organism>
<keyword evidence="3" id="KW-1185">Reference proteome</keyword>
<keyword evidence="1" id="KW-1133">Transmembrane helix</keyword>
<keyword evidence="1" id="KW-0812">Transmembrane</keyword>
<accession>A0AAP0LCK2</accession>
<evidence type="ECO:0000313" key="2">
    <source>
        <dbReference type="EMBL" id="KAK9168687.1"/>
    </source>
</evidence>
<dbReference type="EMBL" id="JBBNAF010000001">
    <property type="protein sequence ID" value="KAK9168687.1"/>
    <property type="molecule type" value="Genomic_DNA"/>
</dbReference>
<evidence type="ECO:0000313" key="3">
    <source>
        <dbReference type="Proteomes" id="UP001420932"/>
    </source>
</evidence>
<dbReference type="AlphaFoldDB" id="A0AAP0LCK2"/>
<name>A0AAP0LCK2_9MAGN</name>
<keyword evidence="1" id="KW-0472">Membrane</keyword>
<sequence>MGRATTILYSDVLQVVIVLHFGSRDGPCYYNTVLRCPASRDSTVSTALWLLSRPLHLKCVLLNKGCPPFSPKWKHSCHLLGSIATGFANLVFMGEQDDLEAFSLVFLVVTCLGVVSFVNLDVFIHDFALARIVIKQRLELCLRVASRASVGLRSVAVWHLAIAVQYATILVPFRCFSRPLIRL</sequence>
<reference evidence="2 3" key="1">
    <citation type="submission" date="2024-01" db="EMBL/GenBank/DDBJ databases">
        <title>Genome assemblies of Stephania.</title>
        <authorList>
            <person name="Yang L."/>
        </authorList>
    </citation>
    <scope>NUCLEOTIDE SEQUENCE [LARGE SCALE GENOMIC DNA]</scope>
    <source>
        <strain evidence="2">YNDBR</strain>
        <tissue evidence="2">Leaf</tissue>
    </source>
</reference>
<evidence type="ECO:0000256" key="1">
    <source>
        <dbReference type="SAM" id="Phobius"/>
    </source>
</evidence>
<protein>
    <submittedName>
        <fullName evidence="2">Uncharacterized protein</fullName>
    </submittedName>
</protein>
<feature type="transmembrane region" description="Helical" evidence="1">
    <location>
        <begin position="101"/>
        <end position="120"/>
    </location>
</feature>
<dbReference type="Proteomes" id="UP001420932">
    <property type="component" value="Unassembled WGS sequence"/>
</dbReference>